<gene>
    <name evidence="7" type="ORF">PPNO1_LOCUS8931</name>
</gene>
<keyword evidence="3 4" id="KW-0687">Ribonucleoprotein</keyword>
<evidence type="ECO:0000259" key="6">
    <source>
        <dbReference type="Pfam" id="PF16205"/>
    </source>
</evidence>
<protein>
    <recommendedName>
        <fullName evidence="6">Small ribosomal subunit protein uS17 N-terminal domain-containing protein</fullName>
    </recommendedName>
</protein>
<dbReference type="GO" id="GO:0003735">
    <property type="term" value="F:structural constituent of ribosome"/>
    <property type="evidence" value="ECO:0007669"/>
    <property type="project" value="InterPro"/>
</dbReference>
<reference evidence="7" key="1">
    <citation type="submission" date="2022-11" db="EMBL/GenBank/DDBJ databases">
        <authorList>
            <person name="Scott C."/>
            <person name="Bruce N."/>
        </authorList>
    </citation>
    <scope>NUCLEOTIDE SEQUENCE</scope>
</reference>
<evidence type="ECO:0000256" key="4">
    <source>
        <dbReference type="RuleBase" id="RU003872"/>
    </source>
</evidence>
<dbReference type="EMBL" id="CALLCH030000019">
    <property type="protein sequence ID" value="CAI4219365.1"/>
    <property type="molecule type" value="Genomic_DNA"/>
</dbReference>
<evidence type="ECO:0000313" key="7">
    <source>
        <dbReference type="EMBL" id="CAI4219365.1"/>
    </source>
</evidence>
<keyword evidence="2 4" id="KW-0689">Ribosomal protein</keyword>
<organism evidence="7 8">
    <name type="scientific">Parascedosporium putredinis</name>
    <dbReference type="NCBI Taxonomy" id="1442378"/>
    <lineage>
        <taxon>Eukaryota</taxon>
        <taxon>Fungi</taxon>
        <taxon>Dikarya</taxon>
        <taxon>Ascomycota</taxon>
        <taxon>Pezizomycotina</taxon>
        <taxon>Sordariomycetes</taxon>
        <taxon>Hypocreomycetidae</taxon>
        <taxon>Microascales</taxon>
        <taxon>Microascaceae</taxon>
        <taxon>Parascedosporium</taxon>
    </lineage>
</organism>
<dbReference type="Pfam" id="PF00366">
    <property type="entry name" value="Ribosomal_S17"/>
    <property type="match status" value="1"/>
</dbReference>
<dbReference type="PROSITE" id="PS00056">
    <property type="entry name" value="RIBOSOMAL_S17"/>
    <property type="match status" value="1"/>
</dbReference>
<evidence type="ECO:0000313" key="8">
    <source>
        <dbReference type="Proteomes" id="UP000838763"/>
    </source>
</evidence>
<dbReference type="InterPro" id="IPR032440">
    <property type="entry name" value="Ribosomal_uS17_N"/>
</dbReference>
<dbReference type="Pfam" id="PF16205">
    <property type="entry name" value="Ribosomal_S17_N"/>
    <property type="match status" value="1"/>
</dbReference>
<dbReference type="InterPro" id="IPR019979">
    <property type="entry name" value="Ribosomal_uS17_CS"/>
</dbReference>
<dbReference type="InterPro" id="IPR000266">
    <property type="entry name" value="Ribosomal_uS17"/>
</dbReference>
<evidence type="ECO:0000256" key="1">
    <source>
        <dbReference type="ARBA" id="ARBA00010254"/>
    </source>
</evidence>
<dbReference type="PRINTS" id="PR00973">
    <property type="entry name" value="RIBOSOMALS17"/>
</dbReference>
<dbReference type="Proteomes" id="UP000838763">
    <property type="component" value="Unassembled WGS sequence"/>
</dbReference>
<keyword evidence="8" id="KW-1185">Reference proteome</keyword>
<dbReference type="GO" id="GO:0022627">
    <property type="term" value="C:cytosolic small ribosomal subunit"/>
    <property type="evidence" value="ECO:0007669"/>
    <property type="project" value="TreeGrafter"/>
</dbReference>
<feature type="domain" description="Small ribosomal subunit protein uS17 N-terminal" evidence="6">
    <location>
        <begin position="8"/>
        <end position="76"/>
    </location>
</feature>
<accession>A0A9P1HCQ0</accession>
<proteinExistence type="inferred from homology"/>
<dbReference type="Gene3D" id="2.40.50.1000">
    <property type="match status" value="1"/>
</dbReference>
<dbReference type="AlphaFoldDB" id="A0A9P1HCQ0"/>
<dbReference type="OrthoDB" id="10254436at2759"/>
<dbReference type="NCBIfam" id="TIGR03630">
    <property type="entry name" value="uS17_arch"/>
    <property type="match status" value="1"/>
</dbReference>
<dbReference type="InterPro" id="IPR012340">
    <property type="entry name" value="NA-bd_OB-fold"/>
</dbReference>
<name>A0A9P1HCQ0_9PEZI</name>
<dbReference type="PANTHER" id="PTHR10744:SF9">
    <property type="entry name" value="40S RIBOSOMAL PROTEIN S11-RELATED"/>
    <property type="match status" value="1"/>
</dbReference>
<dbReference type="FunFam" id="2.40.50.1000:FF:000001">
    <property type="entry name" value="40S ribosomal protein S11"/>
    <property type="match status" value="1"/>
</dbReference>
<sequence length="488" mass="56271">MATELTVQSERAFQKQPHIFQNAKVKVKASRPGKGGRRWYKDVGLGFRTPKTAIEGNYIDKKCPFTGLVSIRGRILTGTVVSTKMHRTVIVRREYLHFIKKYSRYEKRHKNLAAHVSPCFRVEEGDQVTVGQCRPLSKTVRFNVLRVLPRTGRKSAEDPLQKLDPKLRDFLDRESSFNAQLSKPEVDVRRHPSQPTPRDANLDVPRGSLYKDGRYAGLWKTYRPLEAVEADAKSSHERLMDVLDGFKERKTMIAKAALENCAFQQEEWRKCMIEGSWMDTLQMCRDQAKQFERCYTMQSRFLRVLGYKADVGRENTIEEDIQLHADSLYQRMIVHESAATRARETGLPVPAFEIIPPRIASKAPVPDDAVTSRWRDQLDRLPEDERVAEEAALRADYEARSRTAEKYLGQKLRAQLLNKILKGPESRSQLFPRKWGVFTLCGLKELFDAYTNDLLTGLIEHIDNIHTLLITKGNLRRQDIMIMIRSVK</sequence>
<evidence type="ECO:0000256" key="5">
    <source>
        <dbReference type="SAM" id="MobiDB-lite"/>
    </source>
</evidence>
<dbReference type="GO" id="GO:0006412">
    <property type="term" value="P:translation"/>
    <property type="evidence" value="ECO:0007669"/>
    <property type="project" value="InterPro"/>
</dbReference>
<dbReference type="PANTHER" id="PTHR10744">
    <property type="entry name" value="40S RIBOSOMAL PROTEIN S11 FAMILY MEMBER"/>
    <property type="match status" value="1"/>
</dbReference>
<dbReference type="SUPFAM" id="SSF50249">
    <property type="entry name" value="Nucleic acid-binding proteins"/>
    <property type="match status" value="1"/>
</dbReference>
<comment type="caution">
    <text evidence="7">The sequence shown here is derived from an EMBL/GenBank/DDBJ whole genome shotgun (WGS) entry which is preliminary data.</text>
</comment>
<evidence type="ECO:0000256" key="2">
    <source>
        <dbReference type="ARBA" id="ARBA00022980"/>
    </source>
</evidence>
<comment type="similarity">
    <text evidence="1 4">Belongs to the universal ribosomal protein uS17 family.</text>
</comment>
<dbReference type="InterPro" id="IPR028333">
    <property type="entry name" value="Ribosomal_uS17_arc/euk"/>
</dbReference>
<feature type="region of interest" description="Disordered" evidence="5">
    <location>
        <begin position="181"/>
        <end position="205"/>
    </location>
</feature>
<evidence type="ECO:0000256" key="3">
    <source>
        <dbReference type="ARBA" id="ARBA00023274"/>
    </source>
</evidence>
<dbReference type="CDD" id="cd00364">
    <property type="entry name" value="Ribosomal_uS17"/>
    <property type="match status" value="1"/>
</dbReference>